<feature type="transmembrane region" description="Helical" evidence="1">
    <location>
        <begin position="232"/>
        <end position="250"/>
    </location>
</feature>
<keyword evidence="1" id="KW-1133">Transmembrane helix</keyword>
<keyword evidence="1" id="KW-0472">Membrane</keyword>
<dbReference type="RefSeq" id="WP_076179260.1">
    <property type="nucleotide sequence ID" value="NZ_MKQP01000023.1"/>
</dbReference>
<keyword evidence="2" id="KW-0732">Signal</keyword>
<dbReference type="EMBL" id="MKQP01000023">
    <property type="protein sequence ID" value="OMD30996.1"/>
    <property type="molecule type" value="Genomic_DNA"/>
</dbReference>
<dbReference type="Proteomes" id="UP000187465">
    <property type="component" value="Unassembled WGS sequence"/>
</dbReference>
<evidence type="ECO:0000313" key="3">
    <source>
        <dbReference type="EMBL" id="OMD30996.1"/>
    </source>
</evidence>
<protein>
    <submittedName>
        <fullName evidence="3">Uncharacterized protein</fullName>
    </submittedName>
</protein>
<name>A0A1R0X8D1_9BACL</name>
<feature type="signal peptide" evidence="2">
    <location>
        <begin position="1"/>
        <end position="21"/>
    </location>
</feature>
<keyword evidence="1" id="KW-0812">Transmembrane</keyword>
<evidence type="ECO:0000256" key="2">
    <source>
        <dbReference type="SAM" id="SignalP"/>
    </source>
</evidence>
<organism evidence="3 4">
    <name type="scientific">Paenibacillus odorifer</name>
    <dbReference type="NCBI Taxonomy" id="189426"/>
    <lineage>
        <taxon>Bacteria</taxon>
        <taxon>Bacillati</taxon>
        <taxon>Bacillota</taxon>
        <taxon>Bacilli</taxon>
        <taxon>Bacillales</taxon>
        <taxon>Paenibacillaceae</taxon>
        <taxon>Paenibacillus</taxon>
    </lineage>
</organism>
<reference evidence="3 4" key="1">
    <citation type="submission" date="2016-10" db="EMBL/GenBank/DDBJ databases">
        <title>Paenibacillus species isolates.</title>
        <authorList>
            <person name="Beno S.M."/>
        </authorList>
    </citation>
    <scope>NUCLEOTIDE SEQUENCE [LARGE SCALE GENOMIC DNA]</scope>
    <source>
        <strain evidence="3 4">FSL H7-0604</strain>
    </source>
</reference>
<dbReference type="AlphaFoldDB" id="A0A1R0X8D1"/>
<feature type="chain" id="PRO_5013136464" evidence="2">
    <location>
        <begin position="22"/>
        <end position="266"/>
    </location>
</feature>
<accession>A0A1R0X8D1</accession>
<proteinExistence type="predicted"/>
<evidence type="ECO:0000256" key="1">
    <source>
        <dbReference type="SAM" id="Phobius"/>
    </source>
</evidence>
<sequence>MLLLTVASFLLFLSISSPAWAQAVAKDVVSFASTEGLTLIKEGLSKDPEGYGYANDAEISEITIGEGMQIYFIDGAKLKQASNSLIETVIPQEIWEFLVLSSGVPKSKMIIQKDSTGPYQVTEFGGNPDTLAYVIQSLHAEGAVSEPTLIRERDEYIAAFKKDNQELIIAPQQASAAESKGLPSNLEPHTPEHLIEVLQTMQNDSSDDEQDGSGTLASAYYADDNNHLTRSITISAIIALVAVFLIWAYLRRRKFLSSFKDRLKIY</sequence>
<gene>
    <name evidence="3" type="ORF">BJP51_01220</name>
</gene>
<comment type="caution">
    <text evidence="3">The sequence shown here is derived from an EMBL/GenBank/DDBJ whole genome shotgun (WGS) entry which is preliminary data.</text>
</comment>
<evidence type="ECO:0000313" key="4">
    <source>
        <dbReference type="Proteomes" id="UP000187465"/>
    </source>
</evidence>